<name>A0A1M6PA53_9BRAD</name>
<reference evidence="2" key="1">
    <citation type="submission" date="2016-11" db="EMBL/GenBank/DDBJ databases">
        <authorList>
            <person name="Jaros S."/>
            <person name="Januszkiewicz K."/>
            <person name="Wedrychowicz H."/>
        </authorList>
    </citation>
    <scope>NUCLEOTIDE SEQUENCE [LARGE SCALE GENOMIC DNA]</scope>
    <source>
        <strain evidence="2">GAS499</strain>
    </source>
</reference>
<feature type="region of interest" description="Disordered" evidence="1">
    <location>
        <begin position="41"/>
        <end position="80"/>
    </location>
</feature>
<feature type="compositionally biased region" description="Basic and acidic residues" evidence="1">
    <location>
        <begin position="56"/>
        <end position="80"/>
    </location>
</feature>
<organism evidence="2">
    <name type="scientific">Bradyrhizobium lablabi</name>
    <dbReference type="NCBI Taxonomy" id="722472"/>
    <lineage>
        <taxon>Bacteria</taxon>
        <taxon>Pseudomonadati</taxon>
        <taxon>Pseudomonadota</taxon>
        <taxon>Alphaproteobacteria</taxon>
        <taxon>Hyphomicrobiales</taxon>
        <taxon>Nitrobacteraceae</taxon>
        <taxon>Bradyrhizobium</taxon>
    </lineage>
</organism>
<evidence type="ECO:0000256" key="1">
    <source>
        <dbReference type="SAM" id="MobiDB-lite"/>
    </source>
</evidence>
<sequence>MGEWLKSGRHFFLTSPRLRREVGFCAWRKIRVRGTLRESEFVERAPHPNPLPAKGGAREKEAGEREHLKPRQRRDDDIDRALGFRDHAQRFGIEGDVG</sequence>
<gene>
    <name evidence="2" type="ORF">SAMN05444159_2273</name>
</gene>
<protein>
    <submittedName>
        <fullName evidence="2">Uncharacterized protein</fullName>
    </submittedName>
</protein>
<dbReference type="EMBL" id="LT670844">
    <property type="protein sequence ID" value="SHK04788.1"/>
    <property type="molecule type" value="Genomic_DNA"/>
</dbReference>
<dbReference type="Proteomes" id="UP000189935">
    <property type="component" value="Chromosome I"/>
</dbReference>
<evidence type="ECO:0000313" key="2">
    <source>
        <dbReference type="EMBL" id="SHK04788.1"/>
    </source>
</evidence>
<accession>A0A1M6PA53</accession>
<dbReference type="AlphaFoldDB" id="A0A1M6PA53"/>
<proteinExistence type="predicted"/>